<dbReference type="OrthoDB" id="420169at2759"/>
<feature type="compositionally biased region" description="Basic and acidic residues" evidence="8">
    <location>
        <begin position="649"/>
        <end position="665"/>
    </location>
</feature>
<dbReference type="Gene3D" id="1.10.340.70">
    <property type="match status" value="1"/>
</dbReference>
<dbReference type="Pfam" id="PF00078">
    <property type="entry name" value="RVT_1"/>
    <property type="match status" value="1"/>
</dbReference>
<dbReference type="Gene3D" id="2.30.30.850">
    <property type="match status" value="1"/>
</dbReference>
<feature type="compositionally biased region" description="Basic residues" evidence="8">
    <location>
        <begin position="605"/>
        <end position="614"/>
    </location>
</feature>
<organism evidence="11 12">
    <name type="scientific">Carpediemonas membranifera</name>
    <dbReference type="NCBI Taxonomy" id="201153"/>
    <lineage>
        <taxon>Eukaryota</taxon>
        <taxon>Metamonada</taxon>
        <taxon>Carpediemonas-like organisms</taxon>
        <taxon>Carpediemonas</taxon>
    </lineage>
</organism>
<evidence type="ECO:0000313" key="11">
    <source>
        <dbReference type="EMBL" id="KAG9397020.1"/>
    </source>
</evidence>
<dbReference type="EMBL" id="JAHDYR010000004">
    <property type="protein sequence ID" value="KAG9397020.1"/>
    <property type="molecule type" value="Genomic_DNA"/>
</dbReference>
<evidence type="ECO:0000256" key="7">
    <source>
        <dbReference type="ARBA" id="ARBA00022918"/>
    </source>
</evidence>
<dbReference type="Gene3D" id="3.30.70.270">
    <property type="match status" value="2"/>
</dbReference>
<feature type="compositionally biased region" description="Acidic residues" evidence="8">
    <location>
        <begin position="626"/>
        <end position="648"/>
    </location>
</feature>
<keyword evidence="5" id="KW-0255">Endonuclease</keyword>
<dbReference type="Pfam" id="PF17917">
    <property type="entry name" value="RT_RNaseH"/>
    <property type="match status" value="1"/>
</dbReference>
<dbReference type="GO" id="GO:0008233">
    <property type="term" value="F:peptidase activity"/>
    <property type="evidence" value="ECO:0007669"/>
    <property type="project" value="UniProtKB-KW"/>
</dbReference>
<dbReference type="SUPFAM" id="SSF56672">
    <property type="entry name" value="DNA/RNA polymerases"/>
    <property type="match status" value="1"/>
</dbReference>
<dbReference type="Pfam" id="PF17921">
    <property type="entry name" value="Integrase_H2C2"/>
    <property type="match status" value="1"/>
</dbReference>
<dbReference type="InterPro" id="IPR012337">
    <property type="entry name" value="RNaseH-like_sf"/>
</dbReference>
<evidence type="ECO:0000313" key="12">
    <source>
        <dbReference type="Proteomes" id="UP000717585"/>
    </source>
</evidence>
<dbReference type="Gene3D" id="3.30.420.10">
    <property type="entry name" value="Ribonuclease H-like superfamily/Ribonuclease H"/>
    <property type="match status" value="1"/>
</dbReference>
<evidence type="ECO:0000256" key="2">
    <source>
        <dbReference type="ARBA" id="ARBA00022679"/>
    </source>
</evidence>
<evidence type="ECO:0000259" key="10">
    <source>
        <dbReference type="PROSITE" id="PS50994"/>
    </source>
</evidence>
<feature type="region of interest" description="Disordered" evidence="8">
    <location>
        <begin position="598"/>
        <end position="684"/>
    </location>
</feature>
<evidence type="ECO:0000259" key="9">
    <source>
        <dbReference type="PROSITE" id="PS50878"/>
    </source>
</evidence>
<comment type="caution">
    <text evidence="11">The sequence shown here is derived from an EMBL/GenBank/DDBJ whole genome shotgun (WGS) entry which is preliminary data.</text>
</comment>
<feature type="compositionally biased region" description="Basic and acidic residues" evidence="8">
    <location>
        <begin position="91"/>
        <end position="101"/>
    </location>
</feature>
<keyword evidence="2" id="KW-0808">Transferase</keyword>
<feature type="region of interest" description="Disordered" evidence="8">
    <location>
        <begin position="1"/>
        <end position="118"/>
    </location>
</feature>
<evidence type="ECO:0000256" key="8">
    <source>
        <dbReference type="SAM" id="MobiDB-lite"/>
    </source>
</evidence>
<dbReference type="GO" id="GO:0004519">
    <property type="term" value="F:endonuclease activity"/>
    <property type="evidence" value="ECO:0007669"/>
    <property type="project" value="UniProtKB-KW"/>
</dbReference>
<keyword evidence="4" id="KW-0540">Nuclease</keyword>
<keyword evidence="6" id="KW-0378">Hydrolase</keyword>
<dbReference type="InterPro" id="IPR036397">
    <property type="entry name" value="RNaseH_sf"/>
</dbReference>
<dbReference type="PROSITE" id="PS50994">
    <property type="entry name" value="INTEGRASE"/>
    <property type="match status" value="1"/>
</dbReference>
<evidence type="ECO:0000256" key="1">
    <source>
        <dbReference type="ARBA" id="ARBA00022670"/>
    </source>
</evidence>
<reference evidence="11" key="1">
    <citation type="submission" date="2021-05" db="EMBL/GenBank/DDBJ databases">
        <title>A free-living protist that lacks canonical eukaryotic 1 DNA replication and segregation systems.</title>
        <authorList>
            <person name="Salas-Leiva D.E."/>
            <person name="Tromer E.C."/>
            <person name="Curtis B.A."/>
            <person name="Jerlstrom-Hultqvist J."/>
            <person name="Kolisko M."/>
            <person name="Yi Z."/>
            <person name="Salas-Leiva J.S."/>
            <person name="Gallot-Lavallee L."/>
            <person name="Kops G.J.P.L."/>
            <person name="Archibald J.M."/>
            <person name="Simpson A.G.B."/>
            <person name="Roger A.J."/>
        </authorList>
    </citation>
    <scope>NUCLEOTIDE SEQUENCE</scope>
    <source>
        <strain evidence="11">BICM</strain>
    </source>
</reference>
<dbReference type="FunFam" id="3.10.10.10:FF:000007">
    <property type="entry name" value="Retrovirus-related Pol polyprotein from transposon 17.6-like Protein"/>
    <property type="match status" value="1"/>
</dbReference>
<proteinExistence type="predicted"/>
<dbReference type="GO" id="GO:0003676">
    <property type="term" value="F:nucleic acid binding"/>
    <property type="evidence" value="ECO:0007669"/>
    <property type="project" value="InterPro"/>
</dbReference>
<dbReference type="Gene3D" id="3.10.10.10">
    <property type="entry name" value="HIV Type 1 Reverse Transcriptase, subunit A, domain 1"/>
    <property type="match status" value="1"/>
</dbReference>
<evidence type="ECO:0000256" key="3">
    <source>
        <dbReference type="ARBA" id="ARBA00022695"/>
    </source>
</evidence>
<gene>
    <name evidence="11" type="ORF">J8273_1371</name>
</gene>
<feature type="domain" description="Reverse transcriptase" evidence="9">
    <location>
        <begin position="207"/>
        <end position="384"/>
    </location>
</feature>
<dbReference type="InterPro" id="IPR001584">
    <property type="entry name" value="Integrase_cat-core"/>
</dbReference>
<dbReference type="InterPro" id="IPR000477">
    <property type="entry name" value="RT_dom"/>
</dbReference>
<dbReference type="GO" id="GO:0003964">
    <property type="term" value="F:RNA-directed DNA polymerase activity"/>
    <property type="evidence" value="ECO:0007669"/>
    <property type="project" value="UniProtKB-KW"/>
</dbReference>
<dbReference type="Proteomes" id="UP000717585">
    <property type="component" value="Unassembled WGS sequence"/>
</dbReference>
<dbReference type="InterPro" id="IPR041588">
    <property type="entry name" value="Integrase_H2C2"/>
</dbReference>
<dbReference type="CDD" id="cd09274">
    <property type="entry name" value="RNase_HI_RT_Ty3"/>
    <property type="match status" value="1"/>
</dbReference>
<dbReference type="FunFam" id="3.30.70.270:FF:000020">
    <property type="entry name" value="Transposon Tf2-6 polyprotein-like Protein"/>
    <property type="match status" value="1"/>
</dbReference>
<dbReference type="PROSITE" id="PS50878">
    <property type="entry name" value="RT_POL"/>
    <property type="match status" value="1"/>
</dbReference>
<feature type="compositionally biased region" description="Basic and acidic residues" evidence="8">
    <location>
        <begin position="672"/>
        <end position="681"/>
    </location>
</feature>
<accession>A0A8J6B2I5</accession>
<feature type="compositionally biased region" description="Basic and acidic residues" evidence="8">
    <location>
        <begin position="42"/>
        <end position="57"/>
    </location>
</feature>
<protein>
    <submittedName>
        <fullName evidence="11">WD repeat-containing protein</fullName>
    </submittedName>
</protein>
<dbReference type="InterPro" id="IPR043502">
    <property type="entry name" value="DNA/RNA_pol_sf"/>
</dbReference>
<dbReference type="SUPFAM" id="SSF53098">
    <property type="entry name" value="Ribonuclease H-like"/>
    <property type="match status" value="1"/>
</dbReference>
<name>A0A8J6B2I5_9EUKA</name>
<evidence type="ECO:0000256" key="6">
    <source>
        <dbReference type="ARBA" id="ARBA00022801"/>
    </source>
</evidence>
<dbReference type="InterPro" id="IPR050951">
    <property type="entry name" value="Retrovirus_Pol_polyprotein"/>
</dbReference>
<dbReference type="InterPro" id="IPR043128">
    <property type="entry name" value="Rev_trsase/Diguanyl_cyclase"/>
</dbReference>
<dbReference type="GO" id="GO:0006508">
    <property type="term" value="P:proteolysis"/>
    <property type="evidence" value="ECO:0007669"/>
    <property type="project" value="UniProtKB-KW"/>
</dbReference>
<dbReference type="PANTHER" id="PTHR37984">
    <property type="entry name" value="PROTEIN CBG26694"/>
    <property type="match status" value="1"/>
</dbReference>
<dbReference type="GO" id="GO:0015074">
    <property type="term" value="P:DNA integration"/>
    <property type="evidence" value="ECO:0007669"/>
    <property type="project" value="InterPro"/>
</dbReference>
<dbReference type="CDD" id="cd01647">
    <property type="entry name" value="RT_LTR"/>
    <property type="match status" value="1"/>
</dbReference>
<dbReference type="AlphaFoldDB" id="A0A8J6B2I5"/>
<dbReference type="PANTHER" id="PTHR37984:SF5">
    <property type="entry name" value="PROTEIN NYNRIN-LIKE"/>
    <property type="match status" value="1"/>
</dbReference>
<keyword evidence="1" id="KW-0645">Protease</keyword>
<dbReference type="InterPro" id="IPR041373">
    <property type="entry name" value="RT_RNaseH"/>
</dbReference>
<keyword evidence="7" id="KW-0695">RNA-directed DNA polymerase</keyword>
<keyword evidence="12" id="KW-1185">Reference proteome</keyword>
<keyword evidence="3" id="KW-0548">Nucleotidyltransferase</keyword>
<feature type="domain" description="Integrase catalytic" evidence="10">
    <location>
        <begin position="740"/>
        <end position="912"/>
    </location>
</feature>
<evidence type="ECO:0000256" key="5">
    <source>
        <dbReference type="ARBA" id="ARBA00022759"/>
    </source>
</evidence>
<evidence type="ECO:0000256" key="4">
    <source>
        <dbReference type="ARBA" id="ARBA00022722"/>
    </source>
</evidence>
<dbReference type="Pfam" id="PF00665">
    <property type="entry name" value="rve"/>
    <property type="match status" value="1"/>
</dbReference>
<sequence length="1093" mass="124046">MGRNARVCGKADQDGRPFQSRTRHESQRRSSQPRVARRARTRRMDGGRGRHRPDTRGGRSSRGRSCSRGLGADAEEIRSGPVRDGAGQDIRSPRDEERVDPIWDNTRAGPEPDRPGEAQDDLAAQEVDDLIRAEEATAWSDLRERSAPDVAALLDRFTGVFAPLDETPARLPAYPVTLIDEKAVRQPVRQLAPALEEVANKQVEEWLRAGVIRRSKSSFASPIVLVRKKDRSWRLCVDYRRLNEVTRTLAAPVRDVQRVLMELGGATCFASLDLRSGYNQVLVVEEDRHKTAFVTPGGLYEFNRLPFGLKNAPSFFQQAMESVFEGISGVIIYMDDVLVMGRSREELMARLEAVLKRCAEYNLRLNAAKCDFARDSVEFLGHIVDKDGIRLGDDRVQAIMDMPRPTTRKEMRRFIGMVGWFRRFCPKLGEHLAPLNDTLTQAKVTWSPELEEAFVNVQRGVKAHIKLNHIDYNEDLILRTDASDVGLGGMLCNRTQDGQEAVVAVYSRAFHGAEKRWTTGEKEAFAIVECIRKWRMYLQGYTFTIETDHKNLTYMEQKTASAKVLRWRLALQEFDFHVIHLPGESNVVADTLSRNLPEAKAAATRPRRHTRRPNRLGDDDFVQIADSEEDTSAEEEDDDPDEADDPEERADFTQDAAEARDRERQLATGEMTEERKSEAVTRAHKGMAQHLGRYSTYRALKEKGYVWRGMWEDVKSFVDHCSCQKLASVDQLQLRMGTHMVETPFQKVAIDTLKITPEAESGAQYVVTVIDVFTRYVEIYPSVDKSAASAADAITRWIGNHGPMTTLHSDNGREFINETIAALVARFGTGQSKTFPYHPPSNGGCERANRRILQRLRAMVLEWGEAEQWDKFIPLVQRQLNTEYSEATGTTAARLVYGLMGPEPHAGLPRREPTTAIEVRDQDLGDEQEEYLRRARDDAVLVQRETLRRRGAHQADRTSPRVEIGDWVLVLPGVRAAKLLPTWEGPYEVVQVHDYGVTARRPDEDITTRVHFDRVRKFDATGWTREQLMTMNGRDMMEILVSRIKDTHVTDNGEQEFLVEWADGSEDWQPYVVVAKLKALDDYLASHAMESGM</sequence>